<reference evidence="2 3" key="1">
    <citation type="journal article" date="2015" name="Biotechnol. Biofuels">
        <title>Enhanced degradation of softwood versus hardwood by the white-rot fungus Pycnoporus coccineus.</title>
        <authorList>
            <person name="Couturier M."/>
            <person name="Navarro D."/>
            <person name="Chevret D."/>
            <person name="Henrissat B."/>
            <person name="Piumi F."/>
            <person name="Ruiz-Duenas F.J."/>
            <person name="Martinez A.T."/>
            <person name="Grigoriev I.V."/>
            <person name="Riley R."/>
            <person name="Lipzen A."/>
            <person name="Berrin J.G."/>
            <person name="Master E.R."/>
            <person name="Rosso M.N."/>
        </authorList>
    </citation>
    <scope>NUCLEOTIDE SEQUENCE [LARGE SCALE GENOMIC DNA]</scope>
    <source>
        <strain evidence="2 3">BRFM310</strain>
    </source>
</reference>
<evidence type="ECO:0000256" key="1">
    <source>
        <dbReference type="SAM" id="MobiDB-lite"/>
    </source>
</evidence>
<feature type="compositionally biased region" description="Basic and acidic residues" evidence="1">
    <location>
        <begin position="85"/>
        <end position="95"/>
    </location>
</feature>
<sequence>MRSAAPALAPHLRPSVLQKWTNAPGGAPHARFAPCHAATRHPPKSAACTLLIPVGQCTRAPSWSRSRPLRIPDVIPPPTPGHLQRGNETRGHDRLVSSSSAGTATEASARSSTENPHRRAAAMGEEGAPQCPHPVRFHASVVSRPAASVVGAIPAVLRPLLLRSASLSVRCELLYLPLFVLRHLPVQSAL</sequence>
<organism evidence="2 3">
    <name type="scientific">Trametes coccinea (strain BRFM310)</name>
    <name type="common">Pycnoporus coccineus</name>
    <dbReference type="NCBI Taxonomy" id="1353009"/>
    <lineage>
        <taxon>Eukaryota</taxon>
        <taxon>Fungi</taxon>
        <taxon>Dikarya</taxon>
        <taxon>Basidiomycota</taxon>
        <taxon>Agaricomycotina</taxon>
        <taxon>Agaricomycetes</taxon>
        <taxon>Polyporales</taxon>
        <taxon>Polyporaceae</taxon>
        <taxon>Trametes</taxon>
    </lineage>
</organism>
<evidence type="ECO:0000313" key="2">
    <source>
        <dbReference type="EMBL" id="OSD00516.1"/>
    </source>
</evidence>
<keyword evidence="3" id="KW-1185">Reference proteome</keyword>
<proteinExistence type="predicted"/>
<dbReference type="AlphaFoldDB" id="A0A1Y2IH57"/>
<name>A0A1Y2IH57_TRAC3</name>
<evidence type="ECO:0000313" key="3">
    <source>
        <dbReference type="Proteomes" id="UP000193067"/>
    </source>
</evidence>
<gene>
    <name evidence="2" type="ORF">PYCCODRAFT_688867</name>
</gene>
<protein>
    <submittedName>
        <fullName evidence="2">Uncharacterized protein</fullName>
    </submittedName>
</protein>
<dbReference type="Proteomes" id="UP000193067">
    <property type="component" value="Unassembled WGS sequence"/>
</dbReference>
<feature type="compositionally biased region" description="Low complexity" evidence="1">
    <location>
        <begin position="97"/>
        <end position="113"/>
    </location>
</feature>
<dbReference type="EMBL" id="KZ084118">
    <property type="protein sequence ID" value="OSD00516.1"/>
    <property type="molecule type" value="Genomic_DNA"/>
</dbReference>
<feature type="region of interest" description="Disordered" evidence="1">
    <location>
        <begin position="62"/>
        <end position="131"/>
    </location>
</feature>
<accession>A0A1Y2IH57</accession>